<feature type="repeat" description="TPR" evidence="8">
    <location>
        <begin position="428"/>
        <end position="461"/>
    </location>
</feature>
<keyword evidence="6 8" id="KW-0802">TPR repeat</keyword>
<evidence type="ECO:0000256" key="2">
    <source>
        <dbReference type="ARBA" id="ARBA00004496"/>
    </source>
</evidence>
<evidence type="ECO:0000256" key="4">
    <source>
        <dbReference type="ARBA" id="ARBA00022490"/>
    </source>
</evidence>
<feature type="repeat" description="TPR" evidence="8">
    <location>
        <begin position="251"/>
        <end position="284"/>
    </location>
</feature>
<dbReference type="Pfam" id="PF13424">
    <property type="entry name" value="TPR_12"/>
    <property type="match status" value="1"/>
</dbReference>
<keyword evidence="7" id="KW-0576">Peroxisome</keyword>
<accession>A0A0R3RJE6</accession>
<keyword evidence="9" id="KW-1185">Reference proteome</keyword>
<evidence type="ECO:0000256" key="7">
    <source>
        <dbReference type="ARBA" id="ARBA00023140"/>
    </source>
</evidence>
<evidence type="ECO:0000313" key="9">
    <source>
        <dbReference type="Proteomes" id="UP000050640"/>
    </source>
</evidence>
<dbReference type="GO" id="GO:0016560">
    <property type="term" value="P:protein import into peroxisome matrix, docking"/>
    <property type="evidence" value="ECO:0007669"/>
    <property type="project" value="TreeGrafter"/>
</dbReference>
<reference evidence="10" key="1">
    <citation type="submission" date="2017-02" db="UniProtKB">
        <authorList>
            <consortium name="WormBaseParasite"/>
        </authorList>
    </citation>
    <scope>IDENTIFICATION</scope>
</reference>
<dbReference type="GO" id="GO:0005829">
    <property type="term" value="C:cytosol"/>
    <property type="evidence" value="ECO:0007669"/>
    <property type="project" value="TreeGrafter"/>
</dbReference>
<comment type="subcellular location">
    <subcellularLocation>
        <location evidence="2">Cytoplasm</location>
    </subcellularLocation>
    <subcellularLocation>
        <location evidence="1">Peroxisome</location>
    </subcellularLocation>
</comment>
<dbReference type="Gene3D" id="1.25.40.10">
    <property type="entry name" value="Tetratricopeptide repeat domain"/>
    <property type="match status" value="1"/>
</dbReference>
<protein>
    <submittedName>
        <fullName evidence="10">Peroxin-5</fullName>
    </submittedName>
</protein>
<proteinExistence type="inferred from homology"/>
<keyword evidence="5" id="KW-0677">Repeat</keyword>
<evidence type="ECO:0000256" key="5">
    <source>
        <dbReference type="ARBA" id="ARBA00022737"/>
    </source>
</evidence>
<evidence type="ECO:0000256" key="8">
    <source>
        <dbReference type="PROSITE-ProRule" id="PRU00339"/>
    </source>
</evidence>
<dbReference type="STRING" id="1147741.A0A0R3RJE6"/>
<comment type="similarity">
    <text evidence="3">Belongs to the peroxisomal targeting signal receptor family.</text>
</comment>
<dbReference type="InterPro" id="IPR024111">
    <property type="entry name" value="PEX5/PEX5L"/>
</dbReference>
<name>A0A0R3RJE6_9BILA</name>
<dbReference type="Proteomes" id="UP000050640">
    <property type="component" value="Unplaced"/>
</dbReference>
<dbReference type="PANTHER" id="PTHR10130:SF0">
    <property type="entry name" value="GH08708P"/>
    <property type="match status" value="1"/>
</dbReference>
<dbReference type="GO" id="GO:0005052">
    <property type="term" value="F:peroxisome matrix targeting signal-1 binding"/>
    <property type="evidence" value="ECO:0007669"/>
    <property type="project" value="TreeGrafter"/>
</dbReference>
<dbReference type="PROSITE" id="PS50005">
    <property type="entry name" value="TPR"/>
    <property type="match status" value="3"/>
</dbReference>
<dbReference type="AlphaFoldDB" id="A0A0R3RJE6"/>
<dbReference type="GO" id="GO:0005778">
    <property type="term" value="C:peroxisomal membrane"/>
    <property type="evidence" value="ECO:0007669"/>
    <property type="project" value="TreeGrafter"/>
</dbReference>
<dbReference type="SMART" id="SM00028">
    <property type="entry name" value="TPR"/>
    <property type="match status" value="5"/>
</dbReference>
<organism evidence="9 10">
    <name type="scientific">Elaeophora elaphi</name>
    <dbReference type="NCBI Taxonomy" id="1147741"/>
    <lineage>
        <taxon>Eukaryota</taxon>
        <taxon>Metazoa</taxon>
        <taxon>Ecdysozoa</taxon>
        <taxon>Nematoda</taxon>
        <taxon>Chromadorea</taxon>
        <taxon>Rhabditida</taxon>
        <taxon>Spirurina</taxon>
        <taxon>Spiruromorpha</taxon>
        <taxon>Filarioidea</taxon>
        <taxon>Onchocercidae</taxon>
        <taxon>Elaeophora</taxon>
    </lineage>
</organism>
<evidence type="ECO:0000256" key="6">
    <source>
        <dbReference type="ARBA" id="ARBA00022803"/>
    </source>
</evidence>
<dbReference type="InterPro" id="IPR011990">
    <property type="entry name" value="TPR-like_helical_dom_sf"/>
</dbReference>
<evidence type="ECO:0000256" key="1">
    <source>
        <dbReference type="ARBA" id="ARBA00004275"/>
    </source>
</evidence>
<dbReference type="SUPFAM" id="SSF48452">
    <property type="entry name" value="TPR-like"/>
    <property type="match status" value="1"/>
</dbReference>
<dbReference type="Pfam" id="PF13432">
    <property type="entry name" value="TPR_16"/>
    <property type="match status" value="1"/>
</dbReference>
<feature type="repeat" description="TPR" evidence="8">
    <location>
        <begin position="394"/>
        <end position="427"/>
    </location>
</feature>
<evidence type="ECO:0000313" key="10">
    <source>
        <dbReference type="WBParaSite" id="EEL_0000160501-mRNA-1"/>
    </source>
</evidence>
<keyword evidence="4" id="KW-0963">Cytoplasm</keyword>
<evidence type="ECO:0000256" key="3">
    <source>
        <dbReference type="ARBA" id="ARBA00005348"/>
    </source>
</evidence>
<sequence length="947" mass="107872">MASTSAAKSLVETDCTQHNPLVDLSRRVIEGNLDDDFDFESTWNQFLTENSRPRDLHDEYLLRITKSTAAPKTTNLYELADQMDPTQNLVEMWAEEYIAGHRQSKNLVEQWADEVEQQAYLPEQWAEEFSSSNFYEQAAEDESKIKYVTNTDVRDKSEMWATEFLDEFDQKLQMNEGFALEDAVSASAIESNAETFARRALRDETYVFGKNNPYLKEANAFKKGLQALDTGMIVDAILYFEAAVQQNQKNFEGWFLLGRCLTENENDRQAIAAYKQALNLRPEHKEIQLALATVYINECMELEALKILKQWIISYLDSDSIPLQFKAIPSNIIEDLTIRTQQVEELIQKALSNAEKTDEGTFHNALSLVYNIKGDYNRAAQEVELALMYNPKDYVLWNRLGATLANGKRAAEAVAAYREALEICPNYTRARCNLGIACIQLQNYKEAIEHFITALQLQRSYNSVLSSTIWTPLRAAVVRSCLPSALDLLAAFFPNFYTMILRLFFFVPFVIILCNSLMRDKSVIPLFGNSRNKPFYPTSASLYGENINVVVEWDTVTPSPYKVVSTVIHTPNKGHEVVGKVISTVKESDILYNRGSSGKDKLYMRGIVEEPEGSDGTSSSEHDKINNGFEKVTLKDKAPVENNTIRHNSSECHFPSPNSTVTVTLESTTSASGTENNTLKKIQNELDHGKFMSDLRIIDIVEIFNTLATFVAATLSSELANTAHHSSLSDNSTFRRTKDEFFDEVDAQSISHFAGKALDRTFSQMHGNEDEVEINHINEMEKHSNDKHSGDNMNIDDYAVVRDEENHENFAKNSKLNPQVIPRSELVKSDISDQENRIINDCDINHIDTLTEEEDSEKQRLSNCATDEAKLWETRDEMDEKYKEKDERDSKSPILRHFDRTLWEKLVAGLKCSQRDCAEALKPTESVRRYLIEPSISRARKRSNRQL</sequence>
<dbReference type="InterPro" id="IPR019734">
    <property type="entry name" value="TPR_rpt"/>
</dbReference>
<dbReference type="WBParaSite" id="EEL_0000160501-mRNA-1">
    <property type="protein sequence ID" value="EEL_0000160501-mRNA-1"/>
    <property type="gene ID" value="EEL_0000160501"/>
</dbReference>
<dbReference type="PANTHER" id="PTHR10130">
    <property type="entry name" value="PEROXISOMAL TARGETING SIGNAL 1 RECEPTOR PEX5"/>
    <property type="match status" value="1"/>
</dbReference>